<keyword evidence="9" id="KW-0378">Hydrolase</keyword>
<dbReference type="GO" id="GO:0032587">
    <property type="term" value="C:ruffle membrane"/>
    <property type="evidence" value="ECO:0007669"/>
    <property type="project" value="UniProtKB-SubCell"/>
</dbReference>
<dbReference type="EC" id="3.1.2.2" evidence="19"/>
<keyword evidence="7" id="KW-0053">Apoptosis</keyword>
<dbReference type="GO" id="GO:0016787">
    <property type="term" value="F:hydrolase activity"/>
    <property type="evidence" value="ECO:0007669"/>
    <property type="project" value="UniProtKB-KW"/>
</dbReference>
<evidence type="ECO:0000256" key="1">
    <source>
        <dbReference type="ARBA" id="ARBA00004496"/>
    </source>
</evidence>
<evidence type="ECO:0000256" key="24">
    <source>
        <dbReference type="ARBA" id="ARBA00047969"/>
    </source>
</evidence>
<evidence type="ECO:0000256" key="25">
    <source>
        <dbReference type="ARBA" id="ARBA00048074"/>
    </source>
</evidence>
<feature type="coiled-coil region" evidence="27">
    <location>
        <begin position="55"/>
        <end position="135"/>
    </location>
</feature>
<evidence type="ECO:0000256" key="26">
    <source>
        <dbReference type="ARBA" id="ARBA00048180"/>
    </source>
</evidence>
<dbReference type="EMBL" id="OZ035829">
    <property type="protein sequence ID" value="CAL1611134.1"/>
    <property type="molecule type" value="Genomic_DNA"/>
</dbReference>
<evidence type="ECO:0000256" key="19">
    <source>
        <dbReference type="ARBA" id="ARBA00038848"/>
    </source>
</evidence>
<evidence type="ECO:0000256" key="20">
    <source>
        <dbReference type="ARBA" id="ARBA00040123"/>
    </source>
</evidence>
<evidence type="ECO:0000256" key="17">
    <source>
        <dbReference type="ARBA" id="ARBA00037002"/>
    </source>
</evidence>
<evidence type="ECO:0000259" key="29">
    <source>
        <dbReference type="Pfam" id="PF03061"/>
    </source>
</evidence>
<evidence type="ECO:0000256" key="9">
    <source>
        <dbReference type="ARBA" id="ARBA00022801"/>
    </source>
</evidence>
<evidence type="ECO:0000256" key="5">
    <source>
        <dbReference type="ARBA" id="ARBA00022475"/>
    </source>
</evidence>
<evidence type="ECO:0000313" key="30">
    <source>
        <dbReference type="EMBL" id="CAL1611134.1"/>
    </source>
</evidence>
<evidence type="ECO:0000256" key="2">
    <source>
        <dbReference type="ARBA" id="ARBA00004569"/>
    </source>
</evidence>
<evidence type="ECO:0000256" key="18">
    <source>
        <dbReference type="ARBA" id="ARBA00038456"/>
    </source>
</evidence>
<dbReference type="PANTHER" id="PTHR12418">
    <property type="entry name" value="ACYL-COENZYME A THIOESTERASE THEM4"/>
    <property type="match status" value="1"/>
</dbReference>
<dbReference type="Pfam" id="PF03061">
    <property type="entry name" value="4HBT"/>
    <property type="match status" value="1"/>
</dbReference>
<evidence type="ECO:0000256" key="15">
    <source>
        <dbReference type="ARBA" id="ARBA00023273"/>
    </source>
</evidence>
<dbReference type="PANTHER" id="PTHR12418:SF19">
    <property type="entry name" value="ACYL-COENZYME A THIOESTERASE THEM4"/>
    <property type="match status" value="1"/>
</dbReference>
<evidence type="ECO:0000256" key="12">
    <source>
        <dbReference type="ARBA" id="ARBA00023098"/>
    </source>
</evidence>
<comment type="catalytic activity">
    <reaction evidence="17">
        <text>(9Z)-octadecenoyl-CoA + H2O = (9Z)-octadecenoate + CoA + H(+)</text>
        <dbReference type="Rhea" id="RHEA:40139"/>
        <dbReference type="ChEBI" id="CHEBI:15377"/>
        <dbReference type="ChEBI" id="CHEBI:15378"/>
        <dbReference type="ChEBI" id="CHEBI:30823"/>
        <dbReference type="ChEBI" id="CHEBI:57287"/>
        <dbReference type="ChEBI" id="CHEBI:57387"/>
    </reaction>
    <physiologicalReaction direction="left-to-right" evidence="17">
        <dbReference type="Rhea" id="RHEA:40140"/>
    </physiologicalReaction>
</comment>
<dbReference type="Gene3D" id="3.10.129.10">
    <property type="entry name" value="Hotdog Thioesterase"/>
    <property type="match status" value="1"/>
</dbReference>
<evidence type="ECO:0000256" key="13">
    <source>
        <dbReference type="ARBA" id="ARBA00023128"/>
    </source>
</evidence>
<comment type="catalytic activity">
    <reaction evidence="22">
        <text>octanoyl-CoA + H2O = octanoate + CoA + H(+)</text>
        <dbReference type="Rhea" id="RHEA:30143"/>
        <dbReference type="ChEBI" id="CHEBI:15377"/>
        <dbReference type="ChEBI" id="CHEBI:15378"/>
        <dbReference type="ChEBI" id="CHEBI:25646"/>
        <dbReference type="ChEBI" id="CHEBI:57287"/>
        <dbReference type="ChEBI" id="CHEBI:57386"/>
    </reaction>
    <physiologicalReaction direction="left-to-right" evidence="22">
        <dbReference type="Rhea" id="RHEA:30144"/>
    </physiologicalReaction>
</comment>
<organism evidence="30 31">
    <name type="scientific">Knipowitschia caucasica</name>
    <name type="common">Caucasian dwarf goby</name>
    <name type="synonym">Pomatoschistus caucasicus</name>
    <dbReference type="NCBI Taxonomy" id="637954"/>
    <lineage>
        <taxon>Eukaryota</taxon>
        <taxon>Metazoa</taxon>
        <taxon>Chordata</taxon>
        <taxon>Craniata</taxon>
        <taxon>Vertebrata</taxon>
        <taxon>Euteleostomi</taxon>
        <taxon>Actinopterygii</taxon>
        <taxon>Neopterygii</taxon>
        <taxon>Teleostei</taxon>
        <taxon>Neoteleostei</taxon>
        <taxon>Acanthomorphata</taxon>
        <taxon>Gobiaria</taxon>
        <taxon>Gobiiformes</taxon>
        <taxon>Gobioidei</taxon>
        <taxon>Gobiidae</taxon>
        <taxon>Gobiinae</taxon>
        <taxon>Knipowitschia</taxon>
    </lineage>
</organism>
<keyword evidence="10" id="KW-0276">Fatty acid metabolism</keyword>
<evidence type="ECO:0000256" key="6">
    <source>
        <dbReference type="ARBA" id="ARBA00022490"/>
    </source>
</evidence>
<keyword evidence="11" id="KW-0809">Transit peptide</keyword>
<feature type="region of interest" description="Disordered" evidence="28">
    <location>
        <begin position="1"/>
        <end position="20"/>
    </location>
</feature>
<dbReference type="CDD" id="cd03443">
    <property type="entry name" value="PaaI_thioesterase"/>
    <property type="match status" value="1"/>
</dbReference>
<keyword evidence="5" id="KW-1003">Cell membrane</keyword>
<evidence type="ECO:0000256" key="21">
    <source>
        <dbReference type="ARBA" id="ARBA00043210"/>
    </source>
</evidence>
<feature type="domain" description="Thioesterase" evidence="29">
    <location>
        <begin position="326"/>
        <end position="398"/>
    </location>
</feature>
<dbReference type="Proteomes" id="UP001497482">
    <property type="component" value="Chromosome 7"/>
</dbReference>
<evidence type="ECO:0000256" key="16">
    <source>
        <dbReference type="ARBA" id="ARBA00035852"/>
    </source>
</evidence>
<dbReference type="InterPro" id="IPR029069">
    <property type="entry name" value="HotDog_dom_sf"/>
</dbReference>
<keyword evidence="14" id="KW-0472">Membrane</keyword>
<reference evidence="30 31" key="1">
    <citation type="submission" date="2024-04" db="EMBL/GenBank/DDBJ databases">
        <authorList>
            <person name="Waldvogel A.-M."/>
            <person name="Schoenle A."/>
        </authorList>
    </citation>
    <scope>NUCLEOTIDE SEQUENCE [LARGE SCALE GENOMIC DNA]</scope>
</reference>
<comment type="catalytic activity">
    <reaction evidence="16">
        <text>(5Z,8Z,11Z,14Z)-eicosatetraenoyl-CoA + H2O = (5Z,8Z,11Z,14Z)-eicosatetraenoate + CoA + H(+)</text>
        <dbReference type="Rhea" id="RHEA:40151"/>
        <dbReference type="ChEBI" id="CHEBI:15377"/>
        <dbReference type="ChEBI" id="CHEBI:15378"/>
        <dbReference type="ChEBI" id="CHEBI:32395"/>
        <dbReference type="ChEBI" id="CHEBI:57287"/>
        <dbReference type="ChEBI" id="CHEBI:57368"/>
    </reaction>
    <physiologicalReaction direction="left-to-right" evidence="16">
        <dbReference type="Rhea" id="RHEA:40152"/>
    </physiologicalReaction>
</comment>
<accession>A0AAV2MD88</accession>
<comment type="catalytic activity">
    <reaction evidence="25">
        <text>dodecanoyl-CoA + H2O = dodecanoate + CoA + H(+)</text>
        <dbReference type="Rhea" id="RHEA:30135"/>
        <dbReference type="ChEBI" id="CHEBI:15377"/>
        <dbReference type="ChEBI" id="CHEBI:15378"/>
        <dbReference type="ChEBI" id="CHEBI:18262"/>
        <dbReference type="ChEBI" id="CHEBI:57287"/>
        <dbReference type="ChEBI" id="CHEBI:57375"/>
    </reaction>
    <physiologicalReaction direction="left-to-right" evidence="25">
        <dbReference type="Rhea" id="RHEA:30136"/>
    </physiologicalReaction>
</comment>
<evidence type="ECO:0000256" key="4">
    <source>
        <dbReference type="ARBA" id="ARBA00004637"/>
    </source>
</evidence>
<keyword evidence="6" id="KW-0963">Cytoplasm</keyword>
<evidence type="ECO:0000256" key="11">
    <source>
        <dbReference type="ARBA" id="ARBA00022946"/>
    </source>
</evidence>
<evidence type="ECO:0000313" key="31">
    <source>
        <dbReference type="Proteomes" id="UP001497482"/>
    </source>
</evidence>
<dbReference type="AlphaFoldDB" id="A0AAV2MD88"/>
<evidence type="ECO:0000256" key="3">
    <source>
        <dbReference type="ARBA" id="ARBA00004632"/>
    </source>
</evidence>
<dbReference type="GO" id="GO:0006915">
    <property type="term" value="P:apoptotic process"/>
    <property type="evidence" value="ECO:0007669"/>
    <property type="project" value="UniProtKB-KW"/>
</dbReference>
<evidence type="ECO:0000256" key="27">
    <source>
        <dbReference type="SAM" id="Coils"/>
    </source>
</evidence>
<evidence type="ECO:0000256" key="22">
    <source>
        <dbReference type="ARBA" id="ARBA00047588"/>
    </source>
</evidence>
<name>A0AAV2MD88_KNICA</name>
<evidence type="ECO:0000256" key="14">
    <source>
        <dbReference type="ARBA" id="ARBA00023136"/>
    </source>
</evidence>
<dbReference type="InterPro" id="IPR006683">
    <property type="entry name" value="Thioestr_dom"/>
</dbReference>
<keyword evidence="12" id="KW-0443">Lipid metabolism</keyword>
<evidence type="ECO:0000256" key="23">
    <source>
        <dbReference type="ARBA" id="ARBA00047734"/>
    </source>
</evidence>
<evidence type="ECO:0000256" key="28">
    <source>
        <dbReference type="SAM" id="MobiDB-lite"/>
    </source>
</evidence>
<comment type="catalytic activity">
    <reaction evidence="23">
        <text>hexadecanoyl-CoA + H2O = hexadecanoate + CoA + H(+)</text>
        <dbReference type="Rhea" id="RHEA:16645"/>
        <dbReference type="ChEBI" id="CHEBI:7896"/>
        <dbReference type="ChEBI" id="CHEBI:15377"/>
        <dbReference type="ChEBI" id="CHEBI:15378"/>
        <dbReference type="ChEBI" id="CHEBI:57287"/>
        <dbReference type="ChEBI" id="CHEBI:57379"/>
        <dbReference type="EC" id="3.1.2.2"/>
    </reaction>
    <physiologicalReaction direction="left-to-right" evidence="23">
        <dbReference type="Rhea" id="RHEA:16646"/>
    </physiologicalReaction>
</comment>
<dbReference type="GO" id="GO:0006631">
    <property type="term" value="P:fatty acid metabolic process"/>
    <property type="evidence" value="ECO:0007669"/>
    <property type="project" value="UniProtKB-KW"/>
</dbReference>
<evidence type="ECO:0000256" key="7">
    <source>
        <dbReference type="ARBA" id="ARBA00022703"/>
    </source>
</evidence>
<evidence type="ECO:0000256" key="8">
    <source>
        <dbReference type="ARBA" id="ARBA00022792"/>
    </source>
</evidence>
<keyword evidence="27" id="KW-0175">Coiled coil</keyword>
<dbReference type="GO" id="GO:0005758">
    <property type="term" value="C:mitochondrial intermembrane space"/>
    <property type="evidence" value="ECO:0007669"/>
    <property type="project" value="UniProtKB-SubCell"/>
</dbReference>
<comment type="catalytic activity">
    <reaction evidence="24">
        <text>decanoyl-CoA + H2O = decanoate + CoA + H(+)</text>
        <dbReference type="Rhea" id="RHEA:40059"/>
        <dbReference type="ChEBI" id="CHEBI:15377"/>
        <dbReference type="ChEBI" id="CHEBI:15378"/>
        <dbReference type="ChEBI" id="CHEBI:27689"/>
        <dbReference type="ChEBI" id="CHEBI:57287"/>
        <dbReference type="ChEBI" id="CHEBI:61430"/>
    </reaction>
    <physiologicalReaction direction="left-to-right" evidence="24">
        <dbReference type="Rhea" id="RHEA:40060"/>
    </physiologicalReaction>
</comment>
<keyword evidence="15" id="KW-0966">Cell projection</keyword>
<sequence length="418" mass="46520">MTASMPHAAGAAAAEDPPILQSGLHRSRTVTHGHAEPESEVATMKKTVMGIGPMLQSLNVMNEELRKRKDNLLRDKLVLEESIVTCNKEKDEDTTKLSEASESLKKLKTEHDDGKANAQKEIESLKQQILDRDKAICALVDTTKAEARKLCGLVIWYRIITHKCRKTRDCSLSSVLRVEQGFQTLRILKTRPSLHTGFQADKLIHTTVRLPGIFSPRPRDFSLPNSSWSPKMMELYDHYNSQCDLETEDIESQKGPWIRLPSYNRILKYAKGGVYLSKIMQSKARLFTRNVYQVGASFEYVIFLNKEEKKCVCLFQAGHLLEGPPGHVHGGAIATMIDTVTGTHATFLSGLVVTANLNINYRNAIPLGSTVILESTLDHIEGRKTHINCKVTSADGSKVHTEATALFVSISVSHLMGM</sequence>
<proteinExistence type="inferred from homology"/>
<dbReference type="GO" id="GO:0005743">
    <property type="term" value="C:mitochondrial inner membrane"/>
    <property type="evidence" value="ECO:0007669"/>
    <property type="project" value="UniProtKB-SubCell"/>
</dbReference>
<keyword evidence="31" id="KW-1185">Reference proteome</keyword>
<comment type="subcellular location">
    <subcellularLocation>
        <location evidence="3">Cell projection</location>
        <location evidence="3">Ruffle membrane</location>
    </subcellularLocation>
    <subcellularLocation>
        <location evidence="1">Cytoplasm</location>
    </subcellularLocation>
    <subcellularLocation>
        <location evidence="4">Mitochondrion inner membrane</location>
        <topology evidence="4">Peripheral membrane protein</topology>
    </subcellularLocation>
    <subcellularLocation>
        <location evidence="2">Mitochondrion intermembrane space</location>
    </subcellularLocation>
</comment>
<keyword evidence="13" id="KW-0496">Mitochondrion</keyword>
<comment type="catalytic activity">
    <reaction evidence="26">
        <text>tetradecanoyl-CoA + H2O = tetradecanoate + CoA + H(+)</text>
        <dbReference type="Rhea" id="RHEA:40119"/>
        <dbReference type="ChEBI" id="CHEBI:15377"/>
        <dbReference type="ChEBI" id="CHEBI:15378"/>
        <dbReference type="ChEBI" id="CHEBI:30807"/>
        <dbReference type="ChEBI" id="CHEBI:57287"/>
        <dbReference type="ChEBI" id="CHEBI:57385"/>
    </reaction>
    <physiologicalReaction direction="left-to-right" evidence="26">
        <dbReference type="Rhea" id="RHEA:40120"/>
    </physiologicalReaction>
</comment>
<gene>
    <name evidence="30" type="ORF">KC01_LOCUS37602</name>
</gene>
<comment type="similarity">
    <text evidence="18">Belongs to the THEM4/THEM5 thioesterase family.</text>
</comment>
<evidence type="ECO:0000256" key="10">
    <source>
        <dbReference type="ARBA" id="ARBA00022832"/>
    </source>
</evidence>
<keyword evidence="8" id="KW-0999">Mitochondrion inner membrane</keyword>
<dbReference type="SUPFAM" id="SSF54637">
    <property type="entry name" value="Thioesterase/thiol ester dehydrase-isomerase"/>
    <property type="match status" value="1"/>
</dbReference>
<dbReference type="InterPro" id="IPR052365">
    <property type="entry name" value="THEM4/THEM5_acyl-CoA_thioest"/>
</dbReference>
<protein>
    <recommendedName>
        <fullName evidence="20">Acyl-coenzyme A thioesterase THEM4</fullName>
        <ecNumber evidence="19">3.1.2.2</ecNumber>
    </recommendedName>
    <alternativeName>
        <fullName evidence="21">Thioesterase superfamily member 4</fullName>
    </alternativeName>
</protein>